<evidence type="ECO:0000313" key="2">
    <source>
        <dbReference type="EMBL" id="GHF32805.1"/>
    </source>
</evidence>
<feature type="chain" id="PRO_5035282869" description="Lipoprotein" evidence="1">
    <location>
        <begin position="17"/>
        <end position="59"/>
    </location>
</feature>
<sequence length="59" mass="5988">MKLRIALLLVAGMTLAACQGEKGVGFTGIGKVSSRALQPGYALGFDGLAPVVPEAGRTE</sequence>
<feature type="signal peptide" evidence="1">
    <location>
        <begin position="1"/>
        <end position="16"/>
    </location>
</feature>
<accession>A0A8J3M3Y8</accession>
<evidence type="ECO:0000256" key="1">
    <source>
        <dbReference type="SAM" id="SignalP"/>
    </source>
</evidence>
<evidence type="ECO:0000313" key="3">
    <source>
        <dbReference type="Proteomes" id="UP000626220"/>
    </source>
</evidence>
<dbReference type="RefSeq" id="WP_189677996.1">
    <property type="nucleotide sequence ID" value="NZ_BNCJ01000001.1"/>
</dbReference>
<name>A0A8J3M3Y8_9RHOB</name>
<keyword evidence="3" id="KW-1185">Reference proteome</keyword>
<dbReference type="Proteomes" id="UP000626220">
    <property type="component" value="Unassembled WGS sequence"/>
</dbReference>
<dbReference type="AlphaFoldDB" id="A0A8J3M3Y8"/>
<proteinExistence type="predicted"/>
<reference evidence="2" key="2">
    <citation type="submission" date="2020-09" db="EMBL/GenBank/DDBJ databases">
        <authorList>
            <person name="Sun Q."/>
            <person name="Kim S."/>
        </authorList>
    </citation>
    <scope>NUCLEOTIDE SEQUENCE</scope>
    <source>
        <strain evidence="2">KCTC 42650</strain>
    </source>
</reference>
<evidence type="ECO:0008006" key="4">
    <source>
        <dbReference type="Google" id="ProtNLM"/>
    </source>
</evidence>
<protein>
    <recommendedName>
        <fullName evidence="4">Lipoprotein</fullName>
    </recommendedName>
</protein>
<dbReference type="PROSITE" id="PS51257">
    <property type="entry name" value="PROKAR_LIPOPROTEIN"/>
    <property type="match status" value="1"/>
</dbReference>
<organism evidence="2 3">
    <name type="scientific">Seohaeicola zhoushanensis</name>
    <dbReference type="NCBI Taxonomy" id="1569283"/>
    <lineage>
        <taxon>Bacteria</taxon>
        <taxon>Pseudomonadati</taxon>
        <taxon>Pseudomonadota</taxon>
        <taxon>Alphaproteobacteria</taxon>
        <taxon>Rhodobacterales</taxon>
        <taxon>Roseobacteraceae</taxon>
        <taxon>Seohaeicola</taxon>
    </lineage>
</organism>
<dbReference type="EMBL" id="BNCJ01000001">
    <property type="protein sequence ID" value="GHF32805.1"/>
    <property type="molecule type" value="Genomic_DNA"/>
</dbReference>
<comment type="caution">
    <text evidence="2">The sequence shown here is derived from an EMBL/GenBank/DDBJ whole genome shotgun (WGS) entry which is preliminary data.</text>
</comment>
<reference evidence="2" key="1">
    <citation type="journal article" date="2014" name="Int. J. Syst. Evol. Microbiol.">
        <title>Complete genome sequence of Corynebacterium casei LMG S-19264T (=DSM 44701T), isolated from a smear-ripened cheese.</title>
        <authorList>
            <consortium name="US DOE Joint Genome Institute (JGI-PGF)"/>
            <person name="Walter F."/>
            <person name="Albersmeier A."/>
            <person name="Kalinowski J."/>
            <person name="Ruckert C."/>
        </authorList>
    </citation>
    <scope>NUCLEOTIDE SEQUENCE</scope>
    <source>
        <strain evidence="2">KCTC 42650</strain>
    </source>
</reference>
<gene>
    <name evidence="2" type="ORF">GCM10017056_00210</name>
</gene>
<keyword evidence="1" id="KW-0732">Signal</keyword>